<comment type="caution">
    <text evidence="3">The sequence shown here is derived from an EMBL/GenBank/DDBJ whole genome shotgun (WGS) entry which is preliminary data.</text>
</comment>
<keyword evidence="1" id="KW-0732">Signal</keyword>
<sequence>MNSPHRKRTCLLAVALLTGLGLTATALPAQAAAPAPGTSTGTSTIALPADPGPDTKALAEALQGLPDANATAALVRVGGTGRDWHGSAGVRDLHTQAPAREEARFRAGSTTKVVTAALVLQLAAEGRVDLDAPVQRYLPDLLTPAFDPISVRQLLTFTSGLRPGASLGPEDAEGYENRFRTLTPEEVVAESVRQGPDAAPGERQRYGNIEYTVLGMLIEKVSGDAYEHQALVRIFRPAGMRHTSFPDGPDPRIHGPHHRGYQLLADGRLVDATEWNMSDRWAVGNMISTTGDLERFLYALFRGRLVPKPQLKEMFTVPEVRTGEASMSAGLQRYPLPDKRVVWLKTGSRPGYSTGIAATEDLTRTLVYSVNSTDAKGEQVNPVVGRLQAAAFSR</sequence>
<dbReference type="PANTHER" id="PTHR46825">
    <property type="entry name" value="D-ALANYL-D-ALANINE-CARBOXYPEPTIDASE/ENDOPEPTIDASE AMPH"/>
    <property type="match status" value="1"/>
</dbReference>
<evidence type="ECO:0000313" key="4">
    <source>
        <dbReference type="Proteomes" id="UP000642284"/>
    </source>
</evidence>
<reference evidence="3 4" key="1">
    <citation type="submission" date="2020-08" db="EMBL/GenBank/DDBJ databases">
        <title>Genemic of Streptomyces polyaspartic.</title>
        <authorList>
            <person name="Liu W."/>
        </authorList>
    </citation>
    <scope>NUCLEOTIDE SEQUENCE [LARGE SCALE GENOMIC DNA]</scope>
    <source>
        <strain evidence="3 4">TRM66268-LWL</strain>
    </source>
</reference>
<gene>
    <name evidence="3" type="ORF">H9Y04_03880</name>
</gene>
<evidence type="ECO:0000313" key="3">
    <source>
        <dbReference type="EMBL" id="MBC9711707.1"/>
    </source>
</evidence>
<dbReference type="Pfam" id="PF00144">
    <property type="entry name" value="Beta-lactamase"/>
    <property type="match status" value="1"/>
</dbReference>
<dbReference type="InterPro" id="IPR001466">
    <property type="entry name" value="Beta-lactam-related"/>
</dbReference>
<dbReference type="PANTHER" id="PTHR46825:SF7">
    <property type="entry name" value="D-ALANYL-D-ALANINE CARBOXYPEPTIDASE"/>
    <property type="match status" value="1"/>
</dbReference>
<feature type="domain" description="Beta-lactamase-related" evidence="2">
    <location>
        <begin position="70"/>
        <end position="381"/>
    </location>
</feature>
<dbReference type="Gene3D" id="3.40.710.10">
    <property type="entry name" value="DD-peptidase/beta-lactamase superfamily"/>
    <property type="match status" value="1"/>
</dbReference>
<accession>A0ABR7S9S5</accession>
<dbReference type="RefSeq" id="WP_187812217.1">
    <property type="nucleotide sequence ID" value="NZ_JACTVJ010000003.1"/>
</dbReference>
<feature type="signal peptide" evidence="1">
    <location>
        <begin position="1"/>
        <end position="31"/>
    </location>
</feature>
<evidence type="ECO:0000256" key="1">
    <source>
        <dbReference type="SAM" id="SignalP"/>
    </source>
</evidence>
<feature type="chain" id="PRO_5047013041" evidence="1">
    <location>
        <begin position="32"/>
        <end position="394"/>
    </location>
</feature>
<protein>
    <submittedName>
        <fullName evidence="3">Beta-lactamase family protein</fullName>
    </submittedName>
</protein>
<dbReference type="Proteomes" id="UP000642284">
    <property type="component" value="Unassembled WGS sequence"/>
</dbReference>
<evidence type="ECO:0000259" key="2">
    <source>
        <dbReference type="Pfam" id="PF00144"/>
    </source>
</evidence>
<proteinExistence type="predicted"/>
<organism evidence="3 4">
    <name type="scientific">Streptomyces polyasparticus</name>
    <dbReference type="NCBI Taxonomy" id="2767826"/>
    <lineage>
        <taxon>Bacteria</taxon>
        <taxon>Bacillati</taxon>
        <taxon>Actinomycetota</taxon>
        <taxon>Actinomycetes</taxon>
        <taxon>Kitasatosporales</taxon>
        <taxon>Streptomycetaceae</taxon>
        <taxon>Streptomyces</taxon>
    </lineage>
</organism>
<keyword evidence="4" id="KW-1185">Reference proteome</keyword>
<dbReference type="InterPro" id="IPR012338">
    <property type="entry name" value="Beta-lactam/transpept-like"/>
</dbReference>
<dbReference type="EMBL" id="JACTVJ010000003">
    <property type="protein sequence ID" value="MBC9711707.1"/>
    <property type="molecule type" value="Genomic_DNA"/>
</dbReference>
<name>A0ABR7S9S5_9ACTN</name>
<dbReference type="InterPro" id="IPR050491">
    <property type="entry name" value="AmpC-like"/>
</dbReference>
<dbReference type="SUPFAM" id="SSF56601">
    <property type="entry name" value="beta-lactamase/transpeptidase-like"/>
    <property type="match status" value="1"/>
</dbReference>